<dbReference type="Proteomes" id="UP001596112">
    <property type="component" value="Unassembled WGS sequence"/>
</dbReference>
<feature type="domain" description="Alpha fucosidase A-like C-terminal" evidence="2">
    <location>
        <begin position="7"/>
        <end position="57"/>
    </location>
</feature>
<feature type="compositionally biased region" description="Basic residues" evidence="1">
    <location>
        <begin position="71"/>
        <end position="80"/>
    </location>
</feature>
<comment type="caution">
    <text evidence="3">The sequence shown here is derived from an EMBL/GenBank/DDBJ whole genome shotgun (WGS) entry which is preliminary data.</text>
</comment>
<organism evidence="3 4">
    <name type="scientific">Streptomyces heilongjiangensis</name>
    <dbReference type="NCBI Taxonomy" id="945052"/>
    <lineage>
        <taxon>Bacteria</taxon>
        <taxon>Bacillati</taxon>
        <taxon>Actinomycetota</taxon>
        <taxon>Actinomycetes</taxon>
        <taxon>Kitasatosporales</taxon>
        <taxon>Streptomycetaceae</taxon>
        <taxon>Streptomyces</taxon>
    </lineage>
</organism>
<evidence type="ECO:0000256" key="1">
    <source>
        <dbReference type="SAM" id="MobiDB-lite"/>
    </source>
</evidence>
<dbReference type="RefSeq" id="WP_272172456.1">
    <property type="nucleotide sequence ID" value="NZ_JAQOSL010000054.1"/>
</dbReference>
<dbReference type="InterPro" id="IPR013780">
    <property type="entry name" value="Glyco_hydro_b"/>
</dbReference>
<dbReference type="EMBL" id="JBHSNZ010000001">
    <property type="protein sequence ID" value="MFC5805943.1"/>
    <property type="molecule type" value="Genomic_DNA"/>
</dbReference>
<evidence type="ECO:0000313" key="4">
    <source>
        <dbReference type="Proteomes" id="UP001596112"/>
    </source>
</evidence>
<keyword evidence="4" id="KW-1185">Reference proteome</keyword>
<dbReference type="Pfam" id="PF21307">
    <property type="entry name" value="Glyco_hydro_95_C"/>
    <property type="match status" value="1"/>
</dbReference>
<sequence length="80" mass="8404">MVELLVQSHEGAVSLLRTLPPSWLDGRVAGIRCPGGHTVDMDRWDGELAAATIRAGHMAGPTARGGPGLHGSRHPHGFFG</sequence>
<feature type="region of interest" description="Disordered" evidence="1">
    <location>
        <begin position="58"/>
        <end position="80"/>
    </location>
</feature>
<dbReference type="InterPro" id="IPR049053">
    <property type="entry name" value="AFCA-like_C"/>
</dbReference>
<dbReference type="Gene3D" id="2.60.40.1180">
    <property type="entry name" value="Golgi alpha-mannosidase II"/>
    <property type="match status" value="1"/>
</dbReference>
<evidence type="ECO:0000313" key="3">
    <source>
        <dbReference type="EMBL" id="MFC5805943.1"/>
    </source>
</evidence>
<proteinExistence type="predicted"/>
<reference evidence="4" key="1">
    <citation type="journal article" date="2019" name="Int. J. Syst. Evol. Microbiol.">
        <title>The Global Catalogue of Microorganisms (GCM) 10K type strain sequencing project: providing services to taxonomists for standard genome sequencing and annotation.</title>
        <authorList>
            <consortium name="The Broad Institute Genomics Platform"/>
            <consortium name="The Broad Institute Genome Sequencing Center for Infectious Disease"/>
            <person name="Wu L."/>
            <person name="Ma J."/>
        </authorList>
    </citation>
    <scope>NUCLEOTIDE SEQUENCE [LARGE SCALE GENOMIC DNA]</scope>
    <source>
        <strain evidence="4">JCM 9918</strain>
    </source>
</reference>
<gene>
    <name evidence="3" type="ORF">ACFQGO_00165</name>
</gene>
<accession>A0ABW1AZA3</accession>
<protein>
    <submittedName>
        <fullName evidence="3">Glycoside hydrolase family 95-like protein</fullName>
    </submittedName>
</protein>
<evidence type="ECO:0000259" key="2">
    <source>
        <dbReference type="Pfam" id="PF21307"/>
    </source>
</evidence>
<name>A0ABW1AZA3_9ACTN</name>